<dbReference type="InterPro" id="IPR020084">
    <property type="entry name" value="NUDIX_hydrolase_CS"/>
</dbReference>
<dbReference type="AlphaFoldDB" id="A0A8S3YFU7"/>
<evidence type="ECO:0000313" key="4">
    <source>
        <dbReference type="EMBL" id="CAG5059633.1"/>
    </source>
</evidence>
<dbReference type="FunFam" id="3.90.79.10:FF:000015">
    <property type="entry name" value="Nudix hydrolase 8"/>
    <property type="match status" value="1"/>
</dbReference>
<proteinExistence type="inferred from homology"/>
<dbReference type="OrthoDB" id="447842at2759"/>
<dbReference type="InterPro" id="IPR040618">
    <property type="entry name" value="Pre-Nudix"/>
</dbReference>
<evidence type="ECO:0000259" key="3">
    <source>
        <dbReference type="PROSITE" id="PS51462"/>
    </source>
</evidence>
<feature type="domain" description="Nudix hydrolase" evidence="3">
    <location>
        <begin position="98"/>
        <end position="227"/>
    </location>
</feature>
<dbReference type="InterPro" id="IPR003293">
    <property type="entry name" value="Nudix_hydrolase6-like"/>
</dbReference>
<keyword evidence="2" id="KW-0378">Hydrolase</keyword>
<dbReference type="PROSITE" id="PS00893">
    <property type="entry name" value="NUDIX_BOX"/>
    <property type="match status" value="1"/>
</dbReference>
<dbReference type="InterPro" id="IPR000086">
    <property type="entry name" value="NUDIX_hydrolase_dom"/>
</dbReference>
<evidence type="ECO:0000256" key="2">
    <source>
        <dbReference type="ARBA" id="ARBA00022801"/>
    </source>
</evidence>
<dbReference type="EMBL" id="CAJQZP010001706">
    <property type="protein sequence ID" value="CAG5059633.1"/>
    <property type="molecule type" value="Genomic_DNA"/>
</dbReference>
<accession>A0A8S3YFU7</accession>
<gene>
    <name evidence="4" type="ORF">PAPOLLO_LOCUS28060</name>
</gene>
<reference evidence="4" key="1">
    <citation type="submission" date="2021-04" db="EMBL/GenBank/DDBJ databases">
        <authorList>
            <person name="Tunstrom K."/>
        </authorList>
    </citation>
    <scope>NUCLEOTIDE SEQUENCE</scope>
</reference>
<dbReference type="Pfam" id="PF18290">
    <property type="entry name" value="Nudix_hydro"/>
    <property type="match status" value="1"/>
</dbReference>
<dbReference type="GO" id="GO:0047631">
    <property type="term" value="F:ADP-ribose diphosphatase activity"/>
    <property type="evidence" value="ECO:0007669"/>
    <property type="project" value="TreeGrafter"/>
</dbReference>
<name>A0A8S3YFU7_PARAO</name>
<organism evidence="4 5">
    <name type="scientific">Parnassius apollo</name>
    <name type="common">Apollo butterfly</name>
    <name type="synonym">Papilio apollo</name>
    <dbReference type="NCBI Taxonomy" id="110799"/>
    <lineage>
        <taxon>Eukaryota</taxon>
        <taxon>Metazoa</taxon>
        <taxon>Ecdysozoa</taxon>
        <taxon>Arthropoda</taxon>
        <taxon>Hexapoda</taxon>
        <taxon>Insecta</taxon>
        <taxon>Pterygota</taxon>
        <taxon>Neoptera</taxon>
        <taxon>Endopterygota</taxon>
        <taxon>Lepidoptera</taxon>
        <taxon>Glossata</taxon>
        <taxon>Ditrysia</taxon>
        <taxon>Papilionoidea</taxon>
        <taxon>Papilionidae</taxon>
        <taxon>Parnassiinae</taxon>
        <taxon>Parnassini</taxon>
        <taxon>Parnassius</taxon>
        <taxon>Parnassius</taxon>
    </lineage>
</organism>
<comment type="similarity">
    <text evidence="1">Belongs to the Nudix hydrolase family.</text>
</comment>
<evidence type="ECO:0000256" key="1">
    <source>
        <dbReference type="ARBA" id="ARBA00005582"/>
    </source>
</evidence>
<dbReference type="CDD" id="cd04670">
    <property type="entry name" value="NUDIX_ASFGF2_Nudt6"/>
    <property type="match status" value="1"/>
</dbReference>
<evidence type="ECO:0000313" key="5">
    <source>
        <dbReference type="Proteomes" id="UP000691718"/>
    </source>
</evidence>
<dbReference type="Proteomes" id="UP000691718">
    <property type="component" value="Unassembled WGS sequence"/>
</dbReference>
<dbReference type="PROSITE" id="PS51462">
    <property type="entry name" value="NUDIX"/>
    <property type="match status" value="1"/>
</dbReference>
<keyword evidence="5" id="KW-1185">Reference proteome</keyword>
<dbReference type="PANTHER" id="PTHR13994:SF13">
    <property type="entry name" value="FI03680P"/>
    <property type="match status" value="1"/>
</dbReference>
<comment type="caution">
    <text evidence="4">The sequence shown here is derived from an EMBL/GenBank/DDBJ whole genome shotgun (WGS) entry which is preliminary data.</text>
</comment>
<dbReference type="Pfam" id="PF00293">
    <property type="entry name" value="NUDIX"/>
    <property type="match status" value="1"/>
</dbReference>
<dbReference type="GO" id="GO:0035529">
    <property type="term" value="F:NADH pyrophosphatase activity"/>
    <property type="evidence" value="ECO:0007669"/>
    <property type="project" value="TreeGrafter"/>
</dbReference>
<dbReference type="PANTHER" id="PTHR13994">
    <property type="entry name" value="NUDIX HYDROLASE RELATED"/>
    <property type="match status" value="1"/>
</dbReference>
<sequence>MEANTFEGVLDRYNGITVDSQKESCESSQFLSRLLDSLQKWDKESRRCIWFKVDIKDAAWVPLLANEGFNFHHSRDNFLMMYKWLPKNSSSNLPPACHTNIGVGGLVFNDDNQILVVTEQHYEYPHWKLPGGYVERGEDIKEAAVREVKEETGIDAVFESMITLRHTHKMMFGNSDIYIIVALKATSNTIIKSDKEIKACKWMNVDEFLNHPHVHEFNRFIVKQALDLKKRQIKMDLQKDIIKISNWSREITSLTIEDL</sequence>
<dbReference type="GO" id="GO:0051287">
    <property type="term" value="F:NAD binding"/>
    <property type="evidence" value="ECO:0007669"/>
    <property type="project" value="TreeGrafter"/>
</dbReference>
<protein>
    <submittedName>
        <fullName evidence="4">(apollo) hypothetical protein</fullName>
    </submittedName>
</protein>